<keyword evidence="5" id="KW-0539">Nucleus</keyword>
<dbReference type="InterPro" id="IPR056772">
    <property type="entry name" value="RecA-like_ORC2"/>
</dbReference>
<dbReference type="Pfam" id="PF00248">
    <property type="entry name" value="Aldo_ket_red"/>
    <property type="match status" value="1"/>
</dbReference>
<comment type="subcellular location">
    <subcellularLocation>
        <location evidence="1">Nucleus</location>
    </subcellularLocation>
</comment>
<keyword evidence="4" id="KW-0235">DNA replication</keyword>
<evidence type="ECO:0000313" key="11">
    <source>
        <dbReference type="Proteomes" id="UP000092462"/>
    </source>
</evidence>
<reference evidence="10" key="1">
    <citation type="submission" date="2022-08" db="UniProtKB">
        <authorList>
            <consortium name="EnsemblMetazoa"/>
        </authorList>
    </citation>
    <scope>IDENTIFICATION</scope>
    <source>
        <strain evidence="10">Israel</strain>
    </source>
</reference>
<dbReference type="PROSITE" id="PS00798">
    <property type="entry name" value="ALDOKETO_REDUCTASE_1"/>
    <property type="match status" value="1"/>
</dbReference>
<dbReference type="GO" id="GO:0003688">
    <property type="term" value="F:DNA replication origin binding"/>
    <property type="evidence" value="ECO:0007669"/>
    <property type="project" value="TreeGrafter"/>
</dbReference>
<evidence type="ECO:0000313" key="10">
    <source>
        <dbReference type="EnsemblMetazoa" id="PPAI001531-PA"/>
    </source>
</evidence>
<dbReference type="InterPro" id="IPR018170">
    <property type="entry name" value="Aldo/ket_reductase_CS"/>
</dbReference>
<dbReference type="VEuPathDB" id="VectorBase:PPAPM1_008860"/>
<feature type="region of interest" description="Disordered" evidence="6">
    <location>
        <begin position="184"/>
        <end position="242"/>
    </location>
</feature>
<evidence type="ECO:0000256" key="1">
    <source>
        <dbReference type="ARBA" id="ARBA00004123"/>
    </source>
</evidence>
<organism evidence="10 11">
    <name type="scientific">Phlebotomus papatasi</name>
    <name type="common">Sandfly</name>
    <dbReference type="NCBI Taxonomy" id="29031"/>
    <lineage>
        <taxon>Eukaryota</taxon>
        <taxon>Metazoa</taxon>
        <taxon>Ecdysozoa</taxon>
        <taxon>Arthropoda</taxon>
        <taxon>Hexapoda</taxon>
        <taxon>Insecta</taxon>
        <taxon>Pterygota</taxon>
        <taxon>Neoptera</taxon>
        <taxon>Endopterygota</taxon>
        <taxon>Diptera</taxon>
        <taxon>Nematocera</taxon>
        <taxon>Psychodoidea</taxon>
        <taxon>Psychodidae</taxon>
        <taxon>Phlebotomus</taxon>
        <taxon>Phlebotomus</taxon>
    </lineage>
</organism>
<dbReference type="PRINTS" id="PR00069">
    <property type="entry name" value="ALDKETRDTASE"/>
</dbReference>
<dbReference type="VEuPathDB" id="VectorBase:PPAPM1_002312"/>
<keyword evidence="11" id="KW-1185">Reference proteome</keyword>
<dbReference type="Gene3D" id="3.20.20.100">
    <property type="entry name" value="NADP-dependent oxidoreductase domain"/>
    <property type="match status" value="1"/>
</dbReference>
<evidence type="ECO:0000256" key="5">
    <source>
        <dbReference type="ARBA" id="ARBA00023242"/>
    </source>
</evidence>
<feature type="region of interest" description="Disordered" evidence="6">
    <location>
        <begin position="101"/>
        <end position="146"/>
    </location>
</feature>
<dbReference type="InterPro" id="IPR020471">
    <property type="entry name" value="AKR"/>
</dbReference>
<evidence type="ECO:0000256" key="6">
    <source>
        <dbReference type="SAM" id="MobiDB-lite"/>
    </source>
</evidence>
<feature type="region of interest" description="Disordered" evidence="6">
    <location>
        <begin position="1"/>
        <end position="46"/>
    </location>
</feature>
<evidence type="ECO:0000259" key="8">
    <source>
        <dbReference type="Pfam" id="PF04084"/>
    </source>
</evidence>
<dbReference type="EnsemblMetazoa" id="PPAI001531-RA">
    <property type="protein sequence ID" value="PPAI001531-PA"/>
    <property type="gene ID" value="PPAI001531"/>
</dbReference>
<dbReference type="Pfam" id="PF24882">
    <property type="entry name" value="WHD_ORC2"/>
    <property type="match status" value="1"/>
</dbReference>
<evidence type="ECO:0000256" key="2">
    <source>
        <dbReference type="ARBA" id="ARBA00007421"/>
    </source>
</evidence>
<feature type="compositionally biased region" description="Polar residues" evidence="6">
    <location>
        <begin position="1"/>
        <end position="12"/>
    </location>
</feature>
<dbReference type="InterPro" id="IPR023210">
    <property type="entry name" value="NADP_OxRdtase_dom"/>
</dbReference>
<sequence length="830" mass="93015">MPSDASSSNSEETPIRRSQRPRRPNKKYFPDGTSSETDRSGYSKESVVEDCDISVLCLESPEHAVKASELFDEEEDVAGGNIYTFKTPKKRNALSLMAASAVGSPRTPKSSNTDAPKTPGTGRRSTIGKETQLGKTPQHIRAKVKKRHLVVAEKAQVRLLVMARSIPGFFFKFPAGLNRIVESSSEYSESEESSEETSSESSSLESEEEDEPKTPKRRMVRKVAPTLTAPITPSTRRRNLRPKAEAQYCLKSDNYFSSHSAKGKSLTSDHTLDRLKTPRLPHAEMTKLLRAVELPEEHENAIRELQNDYKTFFRKWLFILSEGFNLLLYGLGSKRNLMNEFHRDVLQDQQVLVVNGFFPSLTVKDILSSICEILELDSLPSCPHEAVQMIEKEMVEIEEGHLFLIVHNLEGAMLRNGKAQSVLSQLAKIPKIHLIASIDHINTALLWDHSKLSNYNFTWWDVTSMLPYAEETAFENSLMIQNSGALALSSLKSVFQSLTTNAKGVFMLIVKKQLENRGNSNYPGMQFKDLYSSSREAFLVSSDLALRAQLTELLDHKVVKMKQGIDGGEYLSIPIEGSLVAAGKKVLLNSGYQIPLIGLGTYLITDAREVHNALDYAFSSGYRLIDTATVYRNEKEIGDALKVLLPKHNLSREDVFIVSKFIPEARDEDFVVKTIEASLNKLQLDYIDLYLIHWPAAKGIPMQSPEHPKYRDIAWKGLVSAQKKGILRSIGVSNYLEKHLKELQENSHGILPAANQVEWHPHYHSPDDLLDYCQKQNIFFQAYSSFGGGKGALTLDPIVQSIAKKLGKTSSQVRFSGTLMLFNPKAFEGC</sequence>
<evidence type="ECO:0000259" key="9">
    <source>
        <dbReference type="Pfam" id="PF24882"/>
    </source>
</evidence>
<dbReference type="PANTHER" id="PTHR14052:SF0">
    <property type="entry name" value="ORIGIN RECOGNITION COMPLEX SUBUNIT 2"/>
    <property type="match status" value="1"/>
</dbReference>
<feature type="compositionally biased region" description="Acidic residues" evidence="6">
    <location>
        <begin position="188"/>
        <end position="198"/>
    </location>
</feature>
<dbReference type="VEuPathDB" id="VectorBase:PPAI001531"/>
<evidence type="ECO:0000259" key="7">
    <source>
        <dbReference type="Pfam" id="PF00248"/>
    </source>
</evidence>
<comment type="similarity">
    <text evidence="2">Belongs to the ORC2 family.</text>
</comment>
<name>A0A1B0D2F8_PHLPP</name>
<dbReference type="PANTHER" id="PTHR14052">
    <property type="entry name" value="ORIGIN RECOGNITION COMPLEX SUBUNIT 2"/>
    <property type="match status" value="1"/>
</dbReference>
<feature type="domain" description="NADP-dependent oxidoreductase" evidence="7">
    <location>
        <begin position="597"/>
        <end position="789"/>
    </location>
</feature>
<dbReference type="GO" id="GO:0005664">
    <property type="term" value="C:nuclear origin of replication recognition complex"/>
    <property type="evidence" value="ECO:0007669"/>
    <property type="project" value="TreeGrafter"/>
</dbReference>
<accession>A0A1B0D2F8</accession>
<evidence type="ECO:0000256" key="4">
    <source>
        <dbReference type="ARBA" id="ARBA00022705"/>
    </source>
</evidence>
<feature type="domain" description="Origin recognition complex subunit 2 winged-helix" evidence="9">
    <location>
        <begin position="519"/>
        <end position="576"/>
    </location>
</feature>
<dbReference type="InterPro" id="IPR056773">
    <property type="entry name" value="WHD_ORC2"/>
</dbReference>
<dbReference type="InterPro" id="IPR036812">
    <property type="entry name" value="NAD(P)_OxRdtase_dom_sf"/>
</dbReference>
<evidence type="ECO:0000256" key="3">
    <source>
        <dbReference type="ARBA" id="ARBA00019080"/>
    </source>
</evidence>
<feature type="compositionally biased region" description="Basic residues" evidence="6">
    <location>
        <begin position="17"/>
        <end position="26"/>
    </location>
</feature>
<proteinExistence type="inferred from homology"/>
<dbReference type="Proteomes" id="UP000092462">
    <property type="component" value="Unassembled WGS sequence"/>
</dbReference>
<dbReference type="SUPFAM" id="SSF51430">
    <property type="entry name" value="NAD(P)-linked oxidoreductase"/>
    <property type="match status" value="1"/>
</dbReference>
<dbReference type="GO" id="GO:0016491">
    <property type="term" value="F:oxidoreductase activity"/>
    <property type="evidence" value="ECO:0007669"/>
    <property type="project" value="InterPro"/>
</dbReference>
<protein>
    <recommendedName>
        <fullName evidence="3">Origin recognition complex subunit 2</fullName>
    </recommendedName>
</protein>
<dbReference type="Pfam" id="PF04084">
    <property type="entry name" value="RecA-like_ORC2"/>
    <property type="match status" value="1"/>
</dbReference>
<dbReference type="EMBL" id="AJVK01010607">
    <property type="status" value="NOT_ANNOTATED_CDS"/>
    <property type="molecule type" value="Genomic_DNA"/>
</dbReference>
<dbReference type="InterPro" id="IPR007220">
    <property type="entry name" value="ORC2"/>
</dbReference>
<feature type="domain" description="Origin recognition complex subunit 2 RecA-like" evidence="8">
    <location>
        <begin position="302"/>
        <end position="462"/>
    </location>
</feature>
<dbReference type="GO" id="GO:0006260">
    <property type="term" value="P:DNA replication"/>
    <property type="evidence" value="ECO:0007669"/>
    <property type="project" value="UniProtKB-KW"/>
</dbReference>
<dbReference type="AlphaFoldDB" id="A0A1B0D2F8"/>